<dbReference type="PANTHER" id="PTHR11669:SF8">
    <property type="entry name" value="DNA POLYMERASE III SUBUNIT DELTA"/>
    <property type="match status" value="1"/>
</dbReference>
<organism evidence="1">
    <name type="scientific">termite gut metagenome</name>
    <dbReference type="NCBI Taxonomy" id="433724"/>
    <lineage>
        <taxon>unclassified sequences</taxon>
        <taxon>metagenomes</taxon>
        <taxon>organismal metagenomes</taxon>
    </lineage>
</organism>
<proteinExistence type="predicted"/>
<dbReference type="InterPro" id="IPR050238">
    <property type="entry name" value="DNA_Rep/Repair_Clamp_Loader"/>
</dbReference>
<comment type="caution">
    <text evidence="1">The sequence shown here is derived from an EMBL/GenBank/DDBJ whole genome shotgun (WGS) entry which is preliminary data.</text>
</comment>
<keyword evidence="1" id="KW-0808">Transferase</keyword>
<evidence type="ECO:0000313" key="1">
    <source>
        <dbReference type="EMBL" id="KAA6329661.1"/>
    </source>
</evidence>
<dbReference type="GO" id="GO:0006261">
    <property type="term" value="P:DNA-templated DNA replication"/>
    <property type="evidence" value="ECO:0007669"/>
    <property type="project" value="TreeGrafter"/>
</dbReference>
<dbReference type="InterPro" id="IPR027417">
    <property type="entry name" value="P-loop_NTPase"/>
</dbReference>
<dbReference type="Gene3D" id="3.40.50.300">
    <property type="entry name" value="P-loop containing nucleotide triphosphate hydrolases"/>
    <property type="match status" value="1"/>
</dbReference>
<protein>
    <submittedName>
        <fullName evidence="1">DNA polymerase III subunit delta</fullName>
        <ecNumber evidence="1">2.7.7.7</ecNumber>
    </submittedName>
</protein>
<reference evidence="1" key="1">
    <citation type="submission" date="2019-03" db="EMBL/GenBank/DDBJ databases">
        <title>Single cell metagenomics reveals metabolic interactions within the superorganism composed of flagellate Streblomastix strix and complex community of Bacteroidetes bacteria on its surface.</title>
        <authorList>
            <person name="Treitli S.C."/>
            <person name="Kolisko M."/>
            <person name="Husnik F."/>
            <person name="Keeling P."/>
            <person name="Hampl V."/>
        </authorList>
    </citation>
    <scope>NUCLEOTIDE SEQUENCE</scope>
    <source>
        <strain evidence="1">STM</strain>
    </source>
</reference>
<sequence length="375" mass="43516">MFFKDVIGQTSAKELLLAEAKEDRIPHARLICGPEGIGKFPLALAYARYINCTARGDTDACGKCPSCVKLNKLVHPDVHFIFPIVKNAKRKKELCDDYITEWRKFIISNPYFNLNYWLNEIEAENSQALIYAGESDEIIKKLSLKSSEGGYKFVFIWLPEKMHIVCANKLLKLLEEPPEKTIFLLISEAPEMILSTILSRTQRFNVRKIEEESIAETLRNKFGILDADSRSIAHLSGGNFIRALEAIHLNEESQLFFDLFVSLMRLSYQRKIKEMKQWSEQLTGMGRERQKNFLNYCQRMIRENFIHNLHCKELVYLATNEQNFAVHFAPFINERNVSGMMDELSEAQLHIEQNVNAKMVFFDFSLKMIVLLKNR</sequence>
<dbReference type="Pfam" id="PF13177">
    <property type="entry name" value="DNA_pol3_delta2"/>
    <property type="match status" value="1"/>
</dbReference>
<dbReference type="GO" id="GO:0003887">
    <property type="term" value="F:DNA-directed DNA polymerase activity"/>
    <property type="evidence" value="ECO:0007669"/>
    <property type="project" value="UniProtKB-EC"/>
</dbReference>
<dbReference type="SUPFAM" id="SSF52540">
    <property type="entry name" value="P-loop containing nucleoside triphosphate hydrolases"/>
    <property type="match status" value="1"/>
</dbReference>
<keyword evidence="1" id="KW-0548">Nucleotidyltransferase</keyword>
<dbReference type="PANTHER" id="PTHR11669">
    <property type="entry name" value="REPLICATION FACTOR C / DNA POLYMERASE III GAMMA-TAU SUBUNIT"/>
    <property type="match status" value="1"/>
</dbReference>
<dbReference type="EMBL" id="SNRY01001613">
    <property type="protein sequence ID" value="KAA6329661.1"/>
    <property type="molecule type" value="Genomic_DNA"/>
</dbReference>
<name>A0A5J4R9M5_9ZZZZ</name>
<gene>
    <name evidence="1" type="ORF">EZS27_021561</name>
</gene>
<dbReference type="EC" id="2.7.7.7" evidence="1"/>
<accession>A0A5J4R9M5</accession>
<dbReference type="AlphaFoldDB" id="A0A5J4R9M5"/>